<accession>A0ABM1QJN5</accession>
<dbReference type="InterPro" id="IPR027330">
    <property type="entry name" value="TPX2_central_dom"/>
</dbReference>
<organism evidence="3 4">
    <name type="scientific">Camelina sativa</name>
    <name type="common">False flax</name>
    <name type="synonym">Myagrum sativum</name>
    <dbReference type="NCBI Taxonomy" id="90675"/>
    <lineage>
        <taxon>Eukaryota</taxon>
        <taxon>Viridiplantae</taxon>
        <taxon>Streptophyta</taxon>
        <taxon>Embryophyta</taxon>
        <taxon>Tracheophyta</taxon>
        <taxon>Spermatophyta</taxon>
        <taxon>Magnoliopsida</taxon>
        <taxon>eudicotyledons</taxon>
        <taxon>Gunneridae</taxon>
        <taxon>Pentapetalae</taxon>
        <taxon>rosids</taxon>
        <taxon>malvids</taxon>
        <taxon>Brassicales</taxon>
        <taxon>Brassicaceae</taxon>
        <taxon>Camelineae</taxon>
        <taxon>Camelina</taxon>
    </lineage>
</organism>
<feature type="compositionally biased region" description="Polar residues" evidence="1">
    <location>
        <begin position="332"/>
        <end position="341"/>
    </location>
</feature>
<dbReference type="Proteomes" id="UP000694864">
    <property type="component" value="Chromosome 11"/>
</dbReference>
<dbReference type="PANTHER" id="PTHR14326">
    <property type="entry name" value="TARGETING PROTEIN FOR XKLP2"/>
    <property type="match status" value="1"/>
</dbReference>
<evidence type="ECO:0000256" key="1">
    <source>
        <dbReference type="SAM" id="MobiDB-lite"/>
    </source>
</evidence>
<gene>
    <name evidence="4" type="primary">LOC104722744</name>
</gene>
<feature type="compositionally biased region" description="Basic and acidic residues" evidence="1">
    <location>
        <begin position="363"/>
        <end position="378"/>
    </location>
</feature>
<evidence type="ECO:0000259" key="2">
    <source>
        <dbReference type="Pfam" id="PF12214"/>
    </source>
</evidence>
<feature type="compositionally biased region" description="Polar residues" evidence="1">
    <location>
        <begin position="163"/>
        <end position="189"/>
    </location>
</feature>
<proteinExistence type="predicted"/>
<reference evidence="3" key="1">
    <citation type="journal article" date="2014" name="Nat. Commun.">
        <title>The emerging biofuel crop Camelina sativa retains a highly undifferentiated hexaploid genome structure.</title>
        <authorList>
            <person name="Kagale S."/>
            <person name="Koh C."/>
            <person name="Nixon J."/>
            <person name="Bollina V."/>
            <person name="Clarke W.E."/>
            <person name="Tuteja R."/>
            <person name="Spillane C."/>
            <person name="Robinson S.J."/>
            <person name="Links M.G."/>
            <person name="Clarke C."/>
            <person name="Higgins E.E."/>
            <person name="Huebert T."/>
            <person name="Sharpe A.G."/>
            <person name="Parkin I.A."/>
        </authorList>
    </citation>
    <scope>NUCLEOTIDE SEQUENCE [LARGE SCALE GENOMIC DNA]</scope>
    <source>
        <strain evidence="3">cv. DH55</strain>
    </source>
</reference>
<name>A0ABM1QJN5_CAMSA</name>
<evidence type="ECO:0000313" key="4">
    <source>
        <dbReference type="RefSeq" id="XP_019086973.1"/>
    </source>
</evidence>
<feature type="region of interest" description="Disordered" evidence="1">
    <location>
        <begin position="144"/>
        <end position="189"/>
    </location>
</feature>
<keyword evidence="3" id="KW-1185">Reference proteome</keyword>
<feature type="region of interest" description="Disordered" evidence="1">
    <location>
        <begin position="508"/>
        <end position="529"/>
    </location>
</feature>
<dbReference type="PANTHER" id="PTHR14326:SF30">
    <property type="entry name" value="TPX2 CENTRAL DOMAIN-CONTAINING PROTEIN"/>
    <property type="match status" value="1"/>
</dbReference>
<feature type="domain" description="TPX2 central" evidence="2">
    <location>
        <begin position="255"/>
        <end position="421"/>
    </location>
</feature>
<evidence type="ECO:0000313" key="3">
    <source>
        <dbReference type="Proteomes" id="UP000694864"/>
    </source>
</evidence>
<dbReference type="InterPro" id="IPR009675">
    <property type="entry name" value="TPX2_fam"/>
</dbReference>
<reference evidence="4" key="2">
    <citation type="submission" date="2025-08" db="UniProtKB">
        <authorList>
            <consortium name="RefSeq"/>
        </authorList>
    </citation>
    <scope>IDENTIFICATION</scope>
    <source>
        <tissue evidence="4">Leaf</tissue>
    </source>
</reference>
<protein>
    <submittedName>
        <fullName evidence="4">Protein TPX2-like isoform X1</fullName>
    </submittedName>
</protein>
<dbReference type="Pfam" id="PF12214">
    <property type="entry name" value="TPX2_importin"/>
    <property type="match status" value="1"/>
</dbReference>
<dbReference type="GeneID" id="104722744"/>
<feature type="compositionally biased region" description="Basic residues" evidence="1">
    <location>
        <begin position="148"/>
        <end position="161"/>
    </location>
</feature>
<feature type="compositionally biased region" description="Basic and acidic residues" evidence="1">
    <location>
        <begin position="343"/>
        <end position="352"/>
    </location>
</feature>
<dbReference type="RefSeq" id="XP_019086973.1">
    <property type="nucleotide sequence ID" value="XM_019231428.1"/>
</dbReference>
<feature type="region of interest" description="Disordered" evidence="1">
    <location>
        <begin position="329"/>
        <end position="378"/>
    </location>
</feature>
<feature type="compositionally biased region" description="Polar residues" evidence="1">
    <location>
        <begin position="508"/>
        <end position="522"/>
    </location>
</feature>
<sequence>MEMDEDMEIETLVYQVREIDLEYEFDAARWYDFTRDELPAESQLAEFWFHSAPSYAPSPFVTKLLLREEEVYDDKTEASTRSEDEEVAAGDVCDNKSRGIFQQRHHLATNLSNKTGSGMRSGIFSSQQGSNLKKVPIQLICKGPTVSNHKHTDKPKFRAKSSIRPTPRSSTLMRPTASQLAKQNNASKSHMQVDQILDKGNCGTSGTEVQASKRQKLDGGLLRKVADTKQEVSFVHKIPKKDTTLDKNAQQARAKVTIPHKPDFATSQRAHRIRHKTDAKLEQDSTTVYRFKARPFNRKIFDAPSLPIRKKSTPKLPEFQEFHLKTSERAMQHSSAVTTRSHQGHDAYKGLDKSSISDVLDGANRENRRPTAMDIPKHDVSEGNHVFKARPLNKKILSSRGDMGIFKNSKRETTVPLEFSFHSGKRVQPDLPTDLFSKLSIKSELQSTDGSRTRLFQPKVSKENRMNPFQARNEVTRMAAVKPVSRNEVTRMAAVKPVSSAGQQIQFSNNGITPETNQQWTPRRSLGIR</sequence>